<dbReference type="PDB" id="6ZIF">
    <property type="method" value="X-ray"/>
    <property type="resolution" value="2.20 A"/>
    <property type="chains" value="A/B/C/D=1-108"/>
</dbReference>
<keyword evidence="1" id="KW-0002">3D-structure</keyword>
<accession>A0ACD6BAU7</accession>
<protein>
    <submittedName>
        <fullName evidence="1">RkCSP3</fullName>
    </submittedName>
</protein>
<sequence length="108" mass="12065">SKEMQSCVDECLRCYQMCFGMAMTHCLETGGDHVKPKHFRAMISCAEMCRNAAHMMLMKSPQARHICEDCAEACEACAKECDALPDMKDCAAQCRRCAEACRKMAGQK</sequence>
<accession>A0A8M0FGL8</accession>
<organism evidence="1">
    <name type="scientific">Methylocystis sp. ATCC 49242</name>
    <dbReference type="NCBI Taxonomy" id="622637"/>
    <lineage>
        <taxon>Bacteria</taxon>
        <taxon>Pseudomonadati</taxon>
        <taxon>Pseudomonadota</taxon>
        <taxon>Alphaproteobacteria</taxon>
        <taxon>Hyphomicrobiales</taxon>
        <taxon>Methylocystaceae</taxon>
        <taxon>Methylocystis</taxon>
    </lineage>
</organism>
<evidence type="ECO:0000313" key="1">
    <source>
        <dbReference type="PDB" id="6ZIF"/>
    </source>
</evidence>
<name>A0ACD6BAU7_9HYPH</name>
<reference evidence="1" key="1">
    <citation type="submission" date="2020-06" db="PDB data bank">
        <title>The importance of sites at the entrance of a copper storage protein for Cu(I) binding and removal.</title>
        <authorList>
            <person name="Lee J."/>
            <person name="Basle A."/>
            <person name="Dennison C."/>
        </authorList>
    </citation>
    <scope>X-RAY CRYSTALLOGRAPHY (2.20 ANGSTROMS)</scope>
</reference>
<proteinExistence type="evidence at protein level"/>